<dbReference type="InterPro" id="IPR056789">
    <property type="entry name" value="LRR_R13L1-DRL21"/>
</dbReference>
<evidence type="ECO:0000313" key="2">
    <source>
        <dbReference type="EMBL" id="KAG6383408.1"/>
    </source>
</evidence>
<comment type="caution">
    <text evidence="2">The sequence shown here is derived from an EMBL/GenBank/DDBJ whole genome shotgun (WGS) entry which is preliminary data.</text>
</comment>
<proteinExistence type="predicted"/>
<dbReference type="Gene3D" id="3.80.10.10">
    <property type="entry name" value="Ribonuclease Inhibitor"/>
    <property type="match status" value="1"/>
</dbReference>
<reference evidence="2" key="1">
    <citation type="submission" date="2018-01" db="EMBL/GenBank/DDBJ databases">
        <authorList>
            <person name="Mao J.F."/>
        </authorList>
    </citation>
    <scope>NUCLEOTIDE SEQUENCE</scope>
    <source>
        <strain evidence="2">Huo1</strain>
        <tissue evidence="2">Leaf</tissue>
    </source>
</reference>
<organism evidence="2">
    <name type="scientific">Salvia splendens</name>
    <name type="common">Scarlet sage</name>
    <dbReference type="NCBI Taxonomy" id="180675"/>
    <lineage>
        <taxon>Eukaryota</taxon>
        <taxon>Viridiplantae</taxon>
        <taxon>Streptophyta</taxon>
        <taxon>Embryophyta</taxon>
        <taxon>Tracheophyta</taxon>
        <taxon>Spermatophyta</taxon>
        <taxon>Magnoliopsida</taxon>
        <taxon>eudicotyledons</taxon>
        <taxon>Gunneridae</taxon>
        <taxon>Pentapetalae</taxon>
        <taxon>asterids</taxon>
        <taxon>lamiids</taxon>
        <taxon>Lamiales</taxon>
        <taxon>Lamiaceae</taxon>
        <taxon>Nepetoideae</taxon>
        <taxon>Mentheae</taxon>
        <taxon>Salviinae</taxon>
        <taxon>Salvia</taxon>
        <taxon>Salvia subgen. Calosphace</taxon>
        <taxon>core Calosphace</taxon>
    </lineage>
</organism>
<dbReference type="EMBL" id="PNBA02000584">
    <property type="protein sequence ID" value="KAG6383408.1"/>
    <property type="molecule type" value="Genomic_DNA"/>
</dbReference>
<dbReference type="SUPFAM" id="SSF52058">
    <property type="entry name" value="L domain-like"/>
    <property type="match status" value="1"/>
</dbReference>
<keyword evidence="3" id="KW-1185">Reference proteome</keyword>
<feature type="domain" description="R13L1/DRL21-like LRR repeat region" evidence="1">
    <location>
        <begin position="3"/>
        <end position="77"/>
    </location>
</feature>
<dbReference type="InterPro" id="IPR032675">
    <property type="entry name" value="LRR_dom_sf"/>
</dbReference>
<sequence length="132" mass="14876">MRVCLEGLQPHPNLKKLEISGFKGKRFSTWSEKMAVPQGSWVPLDNLIEIKLFGCSEIEEFPKLEHLSNLKSLSLKGLKKSIGNPSGGGRQSQAILRQLIIKECGELMELPCEMLESWAPTIEELELANWKD</sequence>
<accession>A0A8X8VW12</accession>
<protein>
    <recommendedName>
        <fullName evidence="1">R13L1/DRL21-like LRR repeat region domain-containing protein</fullName>
    </recommendedName>
</protein>
<name>A0A8X8VW12_SALSN</name>
<dbReference type="Pfam" id="PF25019">
    <property type="entry name" value="LRR_R13L1-DRL21"/>
    <property type="match status" value="1"/>
</dbReference>
<reference evidence="2" key="2">
    <citation type="submission" date="2020-08" db="EMBL/GenBank/DDBJ databases">
        <title>Plant Genome Project.</title>
        <authorList>
            <person name="Zhang R.-G."/>
        </authorList>
    </citation>
    <scope>NUCLEOTIDE SEQUENCE</scope>
    <source>
        <strain evidence="2">Huo1</strain>
        <tissue evidence="2">Leaf</tissue>
    </source>
</reference>
<dbReference type="AlphaFoldDB" id="A0A8X8VW12"/>
<evidence type="ECO:0000313" key="3">
    <source>
        <dbReference type="Proteomes" id="UP000298416"/>
    </source>
</evidence>
<evidence type="ECO:0000259" key="1">
    <source>
        <dbReference type="Pfam" id="PF25019"/>
    </source>
</evidence>
<dbReference type="Proteomes" id="UP000298416">
    <property type="component" value="Unassembled WGS sequence"/>
</dbReference>
<gene>
    <name evidence="2" type="ORF">SASPL_156838</name>
</gene>